<organism evidence="1 2">
    <name type="scientific">Vermiconidia calcicola</name>
    <dbReference type="NCBI Taxonomy" id="1690605"/>
    <lineage>
        <taxon>Eukaryota</taxon>
        <taxon>Fungi</taxon>
        <taxon>Dikarya</taxon>
        <taxon>Ascomycota</taxon>
        <taxon>Pezizomycotina</taxon>
        <taxon>Dothideomycetes</taxon>
        <taxon>Dothideomycetidae</taxon>
        <taxon>Mycosphaerellales</taxon>
        <taxon>Extremaceae</taxon>
        <taxon>Vermiconidia</taxon>
    </lineage>
</organism>
<protein>
    <submittedName>
        <fullName evidence="1">Uncharacterized protein</fullName>
    </submittedName>
</protein>
<gene>
    <name evidence="1" type="ORF">LTR37_003843</name>
</gene>
<name>A0ACC3NNU9_9PEZI</name>
<dbReference type="Proteomes" id="UP001281147">
    <property type="component" value="Unassembled WGS sequence"/>
</dbReference>
<evidence type="ECO:0000313" key="1">
    <source>
        <dbReference type="EMBL" id="KAK3720431.1"/>
    </source>
</evidence>
<proteinExistence type="predicted"/>
<evidence type="ECO:0000313" key="2">
    <source>
        <dbReference type="Proteomes" id="UP001281147"/>
    </source>
</evidence>
<reference evidence="1" key="1">
    <citation type="submission" date="2023-07" db="EMBL/GenBank/DDBJ databases">
        <title>Black Yeasts Isolated from many extreme environments.</title>
        <authorList>
            <person name="Coleine C."/>
            <person name="Stajich J.E."/>
            <person name="Selbmann L."/>
        </authorList>
    </citation>
    <scope>NUCLEOTIDE SEQUENCE</scope>
    <source>
        <strain evidence="1">CCFEE 5714</strain>
    </source>
</reference>
<sequence>MAQAPVLYQETRVSTTATRPAEIFSINTTSDKQQIPGFGAGRKRGFGEISGLDEESYARKYLATEGSVFFRHKSRFPRSFLWRVLENRKVLEIQSVDLVHDKSEQSESWLTFRLALANQIVQNGVAFADPDAIDALEAFVLTSSNELYTFTLKRDLLTRETAPTDFDAKTCFKKYTSNSLAFRHLYRLVAVSSLELLISLNDGGLMRLERQPKENGTQWRETFFSEGGWSGTLRGLIPLKRHQTIRYGNIELEPNAVAAMAKSPDGKYIWTVSLDYELKAWSARTGSKIAEIDLLHQRLAVRNEKQPRSSMAAEQGTLLQIITLPSKPNERSVAKRDVDTSYFIVLHLPKDHQFKIYQVMTTPSSGGDDTIGFEDLQGGGTLIPPIDELLNTNIWHLEEFHVQPGVEWQDSQIWLRARSGTLCRTFMLTFDLFDDGEPVDLAIPWQSGWTVVNTGMQTVEAIRASMGFPGDLENITDSESTPSEKWLDFILQPGRFSPPSIETALNVYRKGRGLTTSSGAKGLNAPELPLKERITQAVTSKIIFRRLPNDQPDYAKYQFDIHAQWKTFFSLLSHLHNRRNECIGFAFDSAAQLPWNIRADFIAPIRASSHIERSCLNDHLLSDDKLQSLEASVAEEIFPDDNAVHMSQLMAAARDFNGRLSADFHEKFRNHVLEKAIAHESGDQQENKEQVEALYEVHNISLEVMDDDFQTLEDAADTLGGLGNLTADAVFAVLEMTLEEPADRRRDEKVLTRYGDKFIVAVAQETLERDRATLLDMLTLVVFMYGDLEPNELHEQFVAQIGELYDAIMTRIKHGEMLSWLASNEVPEPPRHRRSLNSSDSRGNESATVPLLERIAIGDWDPKSTGRESLPELLTKWSKQWIYAANLFDEWDGITSYILAFLIKEQYYELATDFQKFIVQGENSSSWSSYLEGRLFITTGDYAHASLRFRDAAEDMAQARYIATADTAYFLSDDERNHFGAGQSAFFQHIAALFEKLKIFSYTADFARLALDYLESGDDFDRVQELETMRSSTDSPHLRRVDAAREELRILSNFEGIKDELRSRLFNALVQTGRFREAFNALVGIGNLPMKKSDLSKLLETCVKQDAVQEMLDLPFEEGKLAKEADAILLSLAKKSLASGSTGIPPYHQILYAFRTQRSDFRGASEILYEHLERLRHTYRKHGMRDPEDETLLHAYVLLINTMACCGEEDAWLLADSIEDLHGAGKKRRLVQIADVRREYGAELDKRSDILQGRFPLVAGDEMDVL</sequence>
<accession>A0ACC3NNU9</accession>
<dbReference type="EMBL" id="JAUTXU010000022">
    <property type="protein sequence ID" value="KAK3720431.1"/>
    <property type="molecule type" value="Genomic_DNA"/>
</dbReference>
<comment type="caution">
    <text evidence="1">The sequence shown here is derived from an EMBL/GenBank/DDBJ whole genome shotgun (WGS) entry which is preliminary data.</text>
</comment>
<keyword evidence="2" id="KW-1185">Reference proteome</keyword>